<keyword evidence="4" id="KW-0597">Phosphoprotein</keyword>
<dbReference type="PROSITE" id="PS50004">
    <property type="entry name" value="C2"/>
    <property type="match status" value="1"/>
</dbReference>
<evidence type="ECO:0000256" key="9">
    <source>
        <dbReference type="ARBA" id="ARBA00022963"/>
    </source>
</evidence>
<feature type="domain" description="C2" evidence="16">
    <location>
        <begin position="52"/>
        <end position="165"/>
    </location>
</feature>
<sequence length="743" mass="83119">MPASNAKPPQHSGPPEDGPPYEYRLEEQIGMKLASNASESHKFPNSNTPSTSPKHSTVPDSSSWSVPDGKLQVRVIKVSVNKPARRMYVRLTLGDQIFRTSISEDAEGYWNESFDFDVTYHSQLFGICQLDLFEANVLFSDTHIGRAEIPLSQLEGMPEHFHSCYELWDKRVSPSNITSLDAWDMGLVNHGAIQVRINYRYQGLVSKVRQTNMKAESQELDRKVGSIFRSRLESALEEKGPTTGFRKIEEQESRDALAEKEEYLFSLGESEEIKSTESSSAITGFSRYLFSDQTLQVLQGISKLSAAFGQGLVASNVEILAGLVILEKFYLTVADVKTRKYIQDLNDIEYPAHFYKYAMAAYGWRGLHFFGKQKSLMAGAIGKESDATSIREFLVLPREDLLGFEFRNGQVFQPSYFIALDRSTNSIVLSIRGTMSAQDTLTDLVCEYQPWNGGVIHAGMKSSAQFFMTEIIPQLLAHIAEHKVDTLNIVGHSLGGSTASILTMMIIEHQDEIRQASGCDFKIQCYAYGPGPSVSLDLAKKYEGVIHSYVNESDIVCRLSYGSMMDFKSMILCAVECSSNHLQELLGFGGVSGLSGNSNSSEKWKKRFNFLMEHRQKIIGKKLAKPKLYIAGTVFHLYSEPTLAEPNRTLMEQADAEDFSEMLIRSSIIMDHLPSKYESAFHKARETLMRGKVEIPTSPNEEPSSCIRTELAEQFAREIENPSLTQLPLDIGVLGLSQQVDST</sequence>
<dbReference type="GO" id="GO:0046340">
    <property type="term" value="P:diacylglycerol catabolic process"/>
    <property type="evidence" value="ECO:0007669"/>
    <property type="project" value="TreeGrafter"/>
</dbReference>
<dbReference type="SUPFAM" id="SSF53474">
    <property type="entry name" value="alpha/beta-Hydrolases"/>
    <property type="match status" value="1"/>
</dbReference>
<dbReference type="Gene3D" id="3.40.50.1820">
    <property type="entry name" value="alpha/beta hydrolase"/>
    <property type="match status" value="1"/>
</dbReference>
<keyword evidence="12" id="KW-0472">Membrane</keyword>
<evidence type="ECO:0000256" key="13">
    <source>
        <dbReference type="ARBA" id="ARBA00024531"/>
    </source>
</evidence>
<keyword evidence="9" id="KW-0442">Lipid degradation</keyword>
<dbReference type="PANTHER" id="PTHR45792">
    <property type="entry name" value="DIACYLGLYCEROL LIPASE HOMOLOG-RELATED"/>
    <property type="match status" value="1"/>
</dbReference>
<evidence type="ECO:0000313" key="17">
    <source>
        <dbReference type="EMBL" id="ORX90393.1"/>
    </source>
</evidence>
<evidence type="ECO:0000256" key="2">
    <source>
        <dbReference type="ARBA" id="ARBA00004651"/>
    </source>
</evidence>
<dbReference type="AlphaFoldDB" id="A0A1Y1XXC7"/>
<comment type="catalytic activity">
    <reaction evidence="13">
        <text>a 1,2-diacyl-sn-glycerol + H2O = a 2-acylglycerol + a fatty acid + H(+)</text>
        <dbReference type="Rhea" id="RHEA:33275"/>
        <dbReference type="ChEBI" id="CHEBI:15377"/>
        <dbReference type="ChEBI" id="CHEBI:15378"/>
        <dbReference type="ChEBI" id="CHEBI:17389"/>
        <dbReference type="ChEBI" id="CHEBI:17815"/>
        <dbReference type="ChEBI" id="CHEBI:28868"/>
        <dbReference type="EC" id="3.1.1.116"/>
    </reaction>
    <physiologicalReaction direction="left-to-right" evidence="13">
        <dbReference type="Rhea" id="RHEA:33276"/>
    </physiologicalReaction>
</comment>
<dbReference type="SMART" id="SM00239">
    <property type="entry name" value="C2"/>
    <property type="match status" value="1"/>
</dbReference>
<gene>
    <name evidence="17" type="ORF">K493DRAFT_59612</name>
</gene>
<keyword evidence="10" id="KW-1133">Transmembrane helix</keyword>
<evidence type="ECO:0000256" key="4">
    <source>
        <dbReference type="ARBA" id="ARBA00022553"/>
    </source>
</evidence>
<dbReference type="PANTHER" id="PTHR45792:SF8">
    <property type="entry name" value="DIACYLGLYCEROL LIPASE-ALPHA"/>
    <property type="match status" value="1"/>
</dbReference>
<dbReference type="InterPro" id="IPR035892">
    <property type="entry name" value="C2_domain_sf"/>
</dbReference>
<keyword evidence="5" id="KW-0812">Transmembrane</keyword>
<evidence type="ECO:0000256" key="5">
    <source>
        <dbReference type="ARBA" id="ARBA00022692"/>
    </source>
</evidence>
<dbReference type="Pfam" id="PF01764">
    <property type="entry name" value="Lipase_3"/>
    <property type="match status" value="1"/>
</dbReference>
<organism evidence="17 18">
    <name type="scientific">Basidiobolus meristosporus CBS 931.73</name>
    <dbReference type="NCBI Taxonomy" id="1314790"/>
    <lineage>
        <taxon>Eukaryota</taxon>
        <taxon>Fungi</taxon>
        <taxon>Fungi incertae sedis</taxon>
        <taxon>Zoopagomycota</taxon>
        <taxon>Entomophthoromycotina</taxon>
        <taxon>Basidiobolomycetes</taxon>
        <taxon>Basidiobolales</taxon>
        <taxon>Basidiobolaceae</taxon>
        <taxon>Basidiobolus</taxon>
    </lineage>
</organism>
<dbReference type="GO" id="GO:0005886">
    <property type="term" value="C:plasma membrane"/>
    <property type="evidence" value="ECO:0007669"/>
    <property type="project" value="UniProtKB-SubCell"/>
</dbReference>
<keyword evidence="3" id="KW-1003">Cell membrane</keyword>
<proteinExistence type="predicted"/>
<keyword evidence="6" id="KW-0479">Metal-binding</keyword>
<keyword evidence="18" id="KW-1185">Reference proteome</keyword>
<evidence type="ECO:0000256" key="6">
    <source>
        <dbReference type="ARBA" id="ARBA00022723"/>
    </source>
</evidence>
<dbReference type="Gene3D" id="2.60.40.150">
    <property type="entry name" value="C2 domain"/>
    <property type="match status" value="1"/>
</dbReference>
<dbReference type="GO" id="GO:0016298">
    <property type="term" value="F:lipase activity"/>
    <property type="evidence" value="ECO:0007669"/>
    <property type="project" value="TreeGrafter"/>
</dbReference>
<dbReference type="InterPro" id="IPR002921">
    <property type="entry name" value="Fungal_lipase-type"/>
</dbReference>
<dbReference type="InterPro" id="IPR029058">
    <property type="entry name" value="AB_hydrolase_fold"/>
</dbReference>
<protein>
    <recommendedName>
        <fullName evidence="14">sn-1-specific diacylglycerol lipase</fullName>
        <ecNumber evidence="14">3.1.1.116</ecNumber>
    </recommendedName>
</protein>
<reference evidence="17 18" key="1">
    <citation type="submission" date="2016-07" db="EMBL/GenBank/DDBJ databases">
        <title>Pervasive Adenine N6-methylation of Active Genes in Fungi.</title>
        <authorList>
            <consortium name="DOE Joint Genome Institute"/>
            <person name="Mondo S.J."/>
            <person name="Dannebaum R.O."/>
            <person name="Kuo R.C."/>
            <person name="Labutti K."/>
            <person name="Haridas S."/>
            <person name="Kuo A."/>
            <person name="Salamov A."/>
            <person name="Ahrendt S.R."/>
            <person name="Lipzen A."/>
            <person name="Sullivan W."/>
            <person name="Andreopoulos W.B."/>
            <person name="Clum A."/>
            <person name="Lindquist E."/>
            <person name="Daum C."/>
            <person name="Ramamoorthy G.K."/>
            <person name="Gryganskyi A."/>
            <person name="Culley D."/>
            <person name="Magnuson J.K."/>
            <person name="James T.Y."/>
            <person name="O'Malley M.A."/>
            <person name="Stajich J.E."/>
            <person name="Spatafora J.W."/>
            <person name="Visel A."/>
            <person name="Grigoriev I.V."/>
        </authorList>
    </citation>
    <scope>NUCLEOTIDE SEQUENCE [LARGE SCALE GENOMIC DNA]</scope>
    <source>
        <strain evidence="17 18">CBS 931.73</strain>
    </source>
</reference>
<dbReference type="CDD" id="cd00519">
    <property type="entry name" value="Lipase_3"/>
    <property type="match status" value="1"/>
</dbReference>
<evidence type="ECO:0000256" key="1">
    <source>
        <dbReference type="ARBA" id="ARBA00001913"/>
    </source>
</evidence>
<dbReference type="InterPro" id="IPR000008">
    <property type="entry name" value="C2_dom"/>
</dbReference>
<evidence type="ECO:0000256" key="11">
    <source>
        <dbReference type="ARBA" id="ARBA00023098"/>
    </source>
</evidence>
<dbReference type="Pfam" id="PF00168">
    <property type="entry name" value="C2"/>
    <property type="match status" value="1"/>
</dbReference>
<evidence type="ECO:0000259" key="16">
    <source>
        <dbReference type="PROSITE" id="PS50004"/>
    </source>
</evidence>
<evidence type="ECO:0000256" key="12">
    <source>
        <dbReference type="ARBA" id="ARBA00023136"/>
    </source>
</evidence>
<keyword evidence="7 17" id="KW-0378">Hydrolase</keyword>
<evidence type="ECO:0000256" key="14">
    <source>
        <dbReference type="ARBA" id="ARBA00026104"/>
    </source>
</evidence>
<dbReference type="InParanoid" id="A0A1Y1XXC7"/>
<dbReference type="GO" id="GO:0046872">
    <property type="term" value="F:metal ion binding"/>
    <property type="evidence" value="ECO:0007669"/>
    <property type="project" value="UniProtKB-KW"/>
</dbReference>
<comment type="cofactor">
    <cofactor evidence="1">
        <name>Ca(2+)</name>
        <dbReference type="ChEBI" id="CHEBI:29108"/>
    </cofactor>
</comment>
<dbReference type="GO" id="GO:0019369">
    <property type="term" value="P:arachidonate metabolic process"/>
    <property type="evidence" value="ECO:0007669"/>
    <property type="project" value="TreeGrafter"/>
</dbReference>
<evidence type="ECO:0000313" key="18">
    <source>
        <dbReference type="Proteomes" id="UP000193498"/>
    </source>
</evidence>
<evidence type="ECO:0000256" key="8">
    <source>
        <dbReference type="ARBA" id="ARBA00022837"/>
    </source>
</evidence>
<feature type="region of interest" description="Disordered" evidence="15">
    <location>
        <begin position="1"/>
        <end position="66"/>
    </location>
</feature>
<dbReference type="EC" id="3.1.1.116" evidence="14"/>
<comment type="subcellular location">
    <subcellularLocation>
        <location evidence="2">Cell membrane</location>
        <topology evidence="2">Multi-pass membrane protein</topology>
    </subcellularLocation>
</comment>
<dbReference type="InterPro" id="IPR052214">
    <property type="entry name" value="DAG_Lipase-Related"/>
</dbReference>
<keyword evidence="8" id="KW-0106">Calcium</keyword>
<dbReference type="OrthoDB" id="438440at2759"/>
<evidence type="ECO:0000256" key="15">
    <source>
        <dbReference type="SAM" id="MobiDB-lite"/>
    </source>
</evidence>
<dbReference type="EMBL" id="MCFE01000383">
    <property type="protein sequence ID" value="ORX90393.1"/>
    <property type="molecule type" value="Genomic_DNA"/>
</dbReference>
<dbReference type="SUPFAM" id="SSF49562">
    <property type="entry name" value="C2 domain (Calcium/lipid-binding domain, CaLB)"/>
    <property type="match status" value="1"/>
</dbReference>
<dbReference type="CDD" id="cd00030">
    <property type="entry name" value="C2"/>
    <property type="match status" value="1"/>
</dbReference>
<keyword evidence="11" id="KW-0443">Lipid metabolism</keyword>
<evidence type="ECO:0000256" key="3">
    <source>
        <dbReference type="ARBA" id="ARBA00022475"/>
    </source>
</evidence>
<feature type="compositionally biased region" description="Polar residues" evidence="15">
    <location>
        <begin position="35"/>
        <end position="65"/>
    </location>
</feature>
<dbReference type="Proteomes" id="UP000193498">
    <property type="component" value="Unassembled WGS sequence"/>
</dbReference>
<accession>A0A1Y1XXC7</accession>
<comment type="caution">
    <text evidence="17">The sequence shown here is derived from an EMBL/GenBank/DDBJ whole genome shotgun (WGS) entry which is preliminary data.</text>
</comment>
<evidence type="ECO:0000256" key="10">
    <source>
        <dbReference type="ARBA" id="ARBA00022989"/>
    </source>
</evidence>
<name>A0A1Y1XXC7_9FUNG</name>
<evidence type="ECO:0000256" key="7">
    <source>
        <dbReference type="ARBA" id="ARBA00022801"/>
    </source>
</evidence>